<evidence type="ECO:0000256" key="2">
    <source>
        <dbReference type="ARBA" id="ARBA00006432"/>
    </source>
</evidence>
<evidence type="ECO:0000256" key="9">
    <source>
        <dbReference type="SAM" id="Phobius"/>
    </source>
</evidence>
<comment type="similarity">
    <text evidence="2">Belongs to the ATP-dependent AMP-binding enzyme family.</text>
</comment>
<evidence type="ECO:0000256" key="1">
    <source>
        <dbReference type="ARBA" id="ARBA00004930"/>
    </source>
</evidence>
<dbReference type="SUPFAM" id="SSF56801">
    <property type="entry name" value="Acetyl-CoA synthetase-like"/>
    <property type="match status" value="1"/>
</dbReference>
<dbReference type="Proteomes" id="UP001408789">
    <property type="component" value="Unassembled WGS sequence"/>
</dbReference>
<evidence type="ECO:0000259" key="10">
    <source>
        <dbReference type="Pfam" id="PF00501"/>
    </source>
</evidence>
<gene>
    <name evidence="12" type="ORF">SSX86_005144</name>
</gene>
<keyword evidence="9" id="KW-0812">Transmembrane</keyword>
<evidence type="ECO:0000256" key="5">
    <source>
        <dbReference type="ARBA" id="ARBA00022741"/>
    </source>
</evidence>
<keyword evidence="9" id="KW-1133">Transmembrane helix</keyword>
<comment type="catalytic activity">
    <reaction evidence="8">
        <text>(E)-4-coumarate + ATP + CoA = (E)-4-coumaroyl-CoA + AMP + diphosphate</text>
        <dbReference type="Rhea" id="RHEA:19641"/>
        <dbReference type="ChEBI" id="CHEBI:12876"/>
        <dbReference type="ChEBI" id="CHEBI:30616"/>
        <dbReference type="ChEBI" id="CHEBI:33019"/>
        <dbReference type="ChEBI" id="CHEBI:57287"/>
        <dbReference type="ChEBI" id="CHEBI:85008"/>
        <dbReference type="ChEBI" id="CHEBI:456215"/>
        <dbReference type="EC" id="6.2.1.12"/>
    </reaction>
    <physiologicalReaction direction="left-to-right" evidence="8">
        <dbReference type="Rhea" id="RHEA:19642"/>
    </physiologicalReaction>
</comment>
<dbReference type="InterPro" id="IPR045851">
    <property type="entry name" value="AMP-bd_C_sf"/>
</dbReference>
<dbReference type="PROSITE" id="PS00455">
    <property type="entry name" value="AMP_BINDING"/>
    <property type="match status" value="1"/>
</dbReference>
<dbReference type="GO" id="GO:0016207">
    <property type="term" value="F:4-coumarate-CoA ligase activity"/>
    <property type="evidence" value="ECO:0007669"/>
    <property type="project" value="UniProtKB-EC"/>
</dbReference>
<comment type="pathway">
    <text evidence="1">Phytoalexin biosynthesis; 3,4',5-trihydroxystilbene biosynthesis; 3,4',5-trihydroxystilbene from trans-4-coumarate: step 1/2.</text>
</comment>
<keyword evidence="6" id="KW-0067">ATP-binding</keyword>
<dbReference type="InterPro" id="IPR000873">
    <property type="entry name" value="AMP-dep_synth/lig_dom"/>
</dbReference>
<evidence type="ECO:0000256" key="6">
    <source>
        <dbReference type="ARBA" id="ARBA00022840"/>
    </source>
</evidence>
<comment type="caution">
    <text evidence="12">The sequence shown here is derived from an EMBL/GenBank/DDBJ whole genome shotgun (WGS) entry which is preliminary data.</text>
</comment>
<proteinExistence type="inferred from homology"/>
<feature type="domain" description="AMP-binding enzyme C-terminal" evidence="11">
    <location>
        <begin position="513"/>
        <end position="587"/>
    </location>
</feature>
<feature type="transmembrane region" description="Helical" evidence="9">
    <location>
        <begin position="138"/>
        <end position="163"/>
    </location>
</feature>
<keyword evidence="5" id="KW-0547">Nucleotide-binding</keyword>
<dbReference type="Pfam" id="PF13193">
    <property type="entry name" value="AMP-binding_C"/>
    <property type="match status" value="1"/>
</dbReference>
<evidence type="ECO:0000313" key="12">
    <source>
        <dbReference type="EMBL" id="KAK9076810.1"/>
    </source>
</evidence>
<dbReference type="CDD" id="cd05904">
    <property type="entry name" value="4CL"/>
    <property type="match status" value="1"/>
</dbReference>
<dbReference type="PANTHER" id="PTHR24096:SF149">
    <property type="entry name" value="AMP-BINDING DOMAIN-CONTAINING PROTEIN-RELATED"/>
    <property type="match status" value="1"/>
</dbReference>
<dbReference type="GO" id="GO:0005524">
    <property type="term" value="F:ATP binding"/>
    <property type="evidence" value="ECO:0007669"/>
    <property type="project" value="UniProtKB-KW"/>
</dbReference>
<feature type="transmembrane region" description="Helical" evidence="9">
    <location>
        <begin position="299"/>
        <end position="321"/>
    </location>
</feature>
<dbReference type="FunFam" id="3.30.300.30:FF:000007">
    <property type="entry name" value="4-coumarate--CoA ligase 2"/>
    <property type="match status" value="1"/>
</dbReference>
<evidence type="ECO:0000259" key="11">
    <source>
        <dbReference type="Pfam" id="PF13193"/>
    </source>
</evidence>
<keyword evidence="7" id="KW-0587">Phenylpropanoid metabolism</keyword>
<dbReference type="Gene3D" id="3.30.300.30">
    <property type="match status" value="1"/>
</dbReference>
<keyword evidence="13" id="KW-1185">Reference proteome</keyword>
<dbReference type="AlphaFoldDB" id="A0AAP0DKK2"/>
<evidence type="ECO:0000256" key="8">
    <source>
        <dbReference type="ARBA" id="ARBA00034252"/>
    </source>
</evidence>
<evidence type="ECO:0000256" key="3">
    <source>
        <dbReference type="ARBA" id="ARBA00012959"/>
    </source>
</evidence>
<dbReference type="PANTHER" id="PTHR24096">
    <property type="entry name" value="LONG-CHAIN-FATTY-ACID--COA LIGASE"/>
    <property type="match status" value="1"/>
</dbReference>
<reference evidence="12 13" key="1">
    <citation type="submission" date="2024-04" db="EMBL/GenBank/DDBJ databases">
        <title>The reference genome of an endangered Asteraceae, Deinandra increscens subsp. villosa, native to the Central Coast of California.</title>
        <authorList>
            <person name="Guilliams M."/>
            <person name="Hasenstab-Lehman K."/>
            <person name="Meyer R."/>
            <person name="Mcevoy S."/>
        </authorList>
    </citation>
    <scope>NUCLEOTIDE SEQUENCE [LARGE SCALE GENOMIC DNA]</scope>
    <source>
        <tissue evidence="12">Leaf</tissue>
    </source>
</reference>
<evidence type="ECO:0000313" key="13">
    <source>
        <dbReference type="Proteomes" id="UP001408789"/>
    </source>
</evidence>
<dbReference type="GO" id="GO:0006744">
    <property type="term" value="P:ubiquinone biosynthetic process"/>
    <property type="evidence" value="ECO:0007669"/>
    <property type="project" value="TreeGrafter"/>
</dbReference>
<organism evidence="12 13">
    <name type="scientific">Deinandra increscens subsp. villosa</name>
    <dbReference type="NCBI Taxonomy" id="3103831"/>
    <lineage>
        <taxon>Eukaryota</taxon>
        <taxon>Viridiplantae</taxon>
        <taxon>Streptophyta</taxon>
        <taxon>Embryophyta</taxon>
        <taxon>Tracheophyta</taxon>
        <taxon>Spermatophyta</taxon>
        <taxon>Magnoliopsida</taxon>
        <taxon>eudicotyledons</taxon>
        <taxon>Gunneridae</taxon>
        <taxon>Pentapetalae</taxon>
        <taxon>asterids</taxon>
        <taxon>campanulids</taxon>
        <taxon>Asterales</taxon>
        <taxon>Asteraceae</taxon>
        <taxon>Asteroideae</taxon>
        <taxon>Heliantheae alliance</taxon>
        <taxon>Madieae</taxon>
        <taxon>Madiinae</taxon>
        <taxon>Deinandra</taxon>
    </lineage>
</organism>
<evidence type="ECO:0000256" key="7">
    <source>
        <dbReference type="ARBA" id="ARBA00023051"/>
    </source>
</evidence>
<dbReference type="FunFam" id="3.40.50.12780:FF:000003">
    <property type="entry name" value="Long-chain-fatty-acid--CoA ligase FadD"/>
    <property type="match status" value="1"/>
</dbReference>
<dbReference type="Gene3D" id="3.40.50.12780">
    <property type="entry name" value="N-terminal domain of ligase-like"/>
    <property type="match status" value="1"/>
</dbReference>
<dbReference type="EMBL" id="JBCNJP010000007">
    <property type="protein sequence ID" value="KAK9076810.1"/>
    <property type="molecule type" value="Genomic_DNA"/>
</dbReference>
<dbReference type="EC" id="6.2.1.12" evidence="3"/>
<feature type="domain" description="AMP-dependent synthetase/ligase" evidence="10">
    <location>
        <begin position="95"/>
        <end position="461"/>
    </location>
</feature>
<dbReference type="Pfam" id="PF00501">
    <property type="entry name" value="AMP-binding"/>
    <property type="match status" value="1"/>
</dbReference>
<dbReference type="InterPro" id="IPR020845">
    <property type="entry name" value="AMP-binding_CS"/>
</dbReference>
<dbReference type="GO" id="GO:0009698">
    <property type="term" value="P:phenylpropanoid metabolic process"/>
    <property type="evidence" value="ECO:0007669"/>
    <property type="project" value="UniProtKB-KW"/>
</dbReference>
<keyword evidence="4" id="KW-0436">Ligase</keyword>
<dbReference type="GO" id="GO:0106286">
    <property type="term" value="F:(E)-caffeate-CoA ligase activity"/>
    <property type="evidence" value="ECO:0007669"/>
    <property type="project" value="UniProtKB-ARBA"/>
</dbReference>
<dbReference type="GO" id="GO:0050563">
    <property type="term" value="F:trans-feruloyl-CoA synthase activity"/>
    <property type="evidence" value="ECO:0007669"/>
    <property type="project" value="UniProtKB-ARBA"/>
</dbReference>
<sequence>MHPTKNKTQNLKTNRLLAKTTTMSATFITQNKSNSNHSLQTTIFDEFKDTYNQNQLIHLPHWYSLETGIYSSKHPPANLPSDPFIDVVSHIFSHKHNGKTSFIDSATGFSMSYSQLQPLVKSMASGLHHQMGVSKGDVVLLLLPNSVYFHIVFLGVIYLGGIVTTMNPLSTVMEIKKQSKHCNVSLAFTLSSRLEQLSALGIVSIGVPENANYDPNAVQYARFHELVSCGQNYSLPPRTISQDDTAAILYSSGTTGPSKGVVLTHKNLISGVELFVRFEASQYGDKNEDNTYLAVVPMFHIYGLTLFTLGVLTLGSSIVVMNKFEHNEMIRAIGKYGVTHFPAVPPLLRALTKVGKSVHRGHLKSLKQVSSGAAPLTTNTIDEFVETFPDVDFIQGYGLSESTAVGTRGFNTKKIRNYTSVGLLAPNMQAKVVDNDTGLCSPPGITGELWLRGPGIMKEYLKNVEASCSTVDKDGWLHTGDIFYFDHQGYLYIVDRLKDVIKYKGFQIAPADLEDVLVSHPDIDDAAVIGRMDEEAGEIPMAFVVKKPKAKLTQYDVIDFVAKQVAPYKKVQKVEFINAIPKSAAGKILRRELKQTISISSRL</sequence>
<keyword evidence="9" id="KW-0472">Membrane</keyword>
<evidence type="ECO:0000256" key="4">
    <source>
        <dbReference type="ARBA" id="ARBA00022598"/>
    </source>
</evidence>
<dbReference type="InterPro" id="IPR042099">
    <property type="entry name" value="ANL_N_sf"/>
</dbReference>
<accession>A0AAP0DKK2</accession>
<dbReference type="GO" id="GO:0005777">
    <property type="term" value="C:peroxisome"/>
    <property type="evidence" value="ECO:0007669"/>
    <property type="project" value="TreeGrafter"/>
</dbReference>
<protein>
    <recommendedName>
        <fullName evidence="3">4-coumarate--CoA ligase</fullName>
        <ecNumber evidence="3">6.2.1.12</ecNumber>
    </recommendedName>
</protein>
<name>A0AAP0DKK2_9ASTR</name>
<dbReference type="InterPro" id="IPR025110">
    <property type="entry name" value="AMP-bd_C"/>
</dbReference>